<dbReference type="PROSITE" id="PS50977">
    <property type="entry name" value="HTH_TETR_2"/>
    <property type="match status" value="1"/>
</dbReference>
<proteinExistence type="predicted"/>
<dbReference type="AlphaFoldDB" id="A0A0U5BIH1"/>
<organism evidence="4 5">
    <name type="scientific">Aneurinibacillus soli</name>
    <dbReference type="NCBI Taxonomy" id="1500254"/>
    <lineage>
        <taxon>Bacteria</taxon>
        <taxon>Bacillati</taxon>
        <taxon>Bacillota</taxon>
        <taxon>Bacilli</taxon>
        <taxon>Bacillales</taxon>
        <taxon>Paenibacillaceae</taxon>
        <taxon>Aneurinibacillus group</taxon>
        <taxon>Aneurinibacillus</taxon>
    </lineage>
</organism>
<dbReference type="InterPro" id="IPR050109">
    <property type="entry name" value="HTH-type_TetR-like_transc_reg"/>
</dbReference>
<dbReference type="OrthoDB" id="9814703at2"/>
<dbReference type="PANTHER" id="PTHR30055:SF234">
    <property type="entry name" value="HTH-TYPE TRANSCRIPTIONAL REGULATOR BETI"/>
    <property type="match status" value="1"/>
</dbReference>
<dbReference type="Gene3D" id="1.10.357.10">
    <property type="entry name" value="Tetracycline Repressor, domain 2"/>
    <property type="match status" value="1"/>
</dbReference>
<dbReference type="InterPro" id="IPR001647">
    <property type="entry name" value="HTH_TetR"/>
</dbReference>
<dbReference type="Proteomes" id="UP000217696">
    <property type="component" value="Chromosome"/>
</dbReference>
<keyword evidence="3" id="KW-0804">Transcription</keyword>
<name>A0A0U5BIH1_9BACL</name>
<dbReference type="InterPro" id="IPR036271">
    <property type="entry name" value="Tet_transcr_reg_TetR-rel_C_sf"/>
</dbReference>
<keyword evidence="5" id="KW-1185">Reference proteome</keyword>
<dbReference type="Pfam" id="PF00440">
    <property type="entry name" value="TetR_N"/>
    <property type="match status" value="1"/>
</dbReference>
<gene>
    <name evidence="4" type="ORF">CB4_02140</name>
</gene>
<evidence type="ECO:0000256" key="3">
    <source>
        <dbReference type="ARBA" id="ARBA00023163"/>
    </source>
</evidence>
<dbReference type="GO" id="GO:0003700">
    <property type="term" value="F:DNA-binding transcription factor activity"/>
    <property type="evidence" value="ECO:0007669"/>
    <property type="project" value="TreeGrafter"/>
</dbReference>
<evidence type="ECO:0000313" key="5">
    <source>
        <dbReference type="Proteomes" id="UP000217696"/>
    </source>
</evidence>
<keyword evidence="1" id="KW-0805">Transcription regulation</keyword>
<evidence type="ECO:0000256" key="1">
    <source>
        <dbReference type="ARBA" id="ARBA00023015"/>
    </source>
</evidence>
<dbReference type="KEGG" id="asoc:CB4_02140"/>
<dbReference type="PRINTS" id="PR00455">
    <property type="entry name" value="HTHTETR"/>
</dbReference>
<dbReference type="InterPro" id="IPR009057">
    <property type="entry name" value="Homeodomain-like_sf"/>
</dbReference>
<accession>A0A0U5BIH1</accession>
<evidence type="ECO:0000313" key="4">
    <source>
        <dbReference type="EMBL" id="BAU27966.1"/>
    </source>
</evidence>
<dbReference type="SUPFAM" id="SSF46689">
    <property type="entry name" value="Homeodomain-like"/>
    <property type="match status" value="1"/>
</dbReference>
<dbReference type="GO" id="GO:0000976">
    <property type="term" value="F:transcription cis-regulatory region binding"/>
    <property type="evidence" value="ECO:0007669"/>
    <property type="project" value="TreeGrafter"/>
</dbReference>
<dbReference type="EMBL" id="AP017312">
    <property type="protein sequence ID" value="BAU27966.1"/>
    <property type="molecule type" value="Genomic_DNA"/>
</dbReference>
<reference evidence="4 5" key="1">
    <citation type="submission" date="2015-12" db="EMBL/GenBank/DDBJ databases">
        <title>Genome sequence of Aneurinibacillus soli.</title>
        <authorList>
            <person name="Lee J.S."/>
            <person name="Lee K.C."/>
            <person name="Kim K.K."/>
            <person name="Lee B.W."/>
        </authorList>
    </citation>
    <scope>NUCLEOTIDE SEQUENCE [LARGE SCALE GENOMIC DNA]</scope>
    <source>
        <strain evidence="4 5">CB4</strain>
    </source>
</reference>
<dbReference type="SUPFAM" id="SSF48498">
    <property type="entry name" value="Tetracyclin repressor-like, C-terminal domain"/>
    <property type="match status" value="1"/>
</dbReference>
<keyword evidence="2" id="KW-0238">DNA-binding</keyword>
<dbReference type="RefSeq" id="WP_096465725.1">
    <property type="nucleotide sequence ID" value="NZ_AP017312.1"/>
</dbReference>
<protein>
    <submittedName>
        <fullName evidence="4">Transcriptional regulator BetI</fullName>
    </submittedName>
</protein>
<dbReference type="PANTHER" id="PTHR30055">
    <property type="entry name" value="HTH-TYPE TRANSCRIPTIONAL REGULATOR RUTR"/>
    <property type="match status" value="1"/>
</dbReference>
<sequence>MIEIPATPTFQRLLATTTILIQELGCKKTTLQEIMKRSGLSKGAIYHYVKSKDELFGLLLVTKMQGIGQAFDEAVSRAKLGELDGPLGAITAGLLPQLVDRDHVVNNIFLYLLSQQDNPDVALLLRQIYDRSLAVGTEWIRIGQKYEAIPAEIDAEAISRQLLAWTYGQLVQHMIAPDTPVPNQEDVQRLFAQILRAAM</sequence>
<evidence type="ECO:0000256" key="2">
    <source>
        <dbReference type="ARBA" id="ARBA00023125"/>
    </source>
</evidence>